<dbReference type="VEuPathDB" id="TriTrypDB:Tb927.11.20350"/>
<dbReference type="GO" id="GO:0098552">
    <property type="term" value="C:side of membrane"/>
    <property type="evidence" value="ECO:0007669"/>
    <property type="project" value="UniProtKB-KW"/>
</dbReference>
<dbReference type="Gene3D" id="4.10.110.20">
    <property type="entry name" value="Variant surface glycoprotein MITAT 1.2, VSG 221, C-terminal domain"/>
    <property type="match status" value="1"/>
</dbReference>
<dbReference type="InterPro" id="IPR025932">
    <property type="entry name" value="Trypano_VSG_B_N_dom"/>
</dbReference>
<evidence type="ECO:0000256" key="6">
    <source>
        <dbReference type="ARBA" id="ARBA00023136"/>
    </source>
</evidence>
<comment type="subcellular location">
    <subcellularLocation>
        <location evidence="2">Cell membrane</location>
        <topology evidence="2">Lipid-anchor</topology>
        <topology evidence="2">GPI-anchor</topology>
    </subcellularLocation>
</comment>
<sequence length="447" mass="48232">MLKTHNPAMAAANDNARAFNALCAVIHIVKGKAPELADDSGPSIDLDLEVIKQLNLSTAEDELYDSKFEQEADDNKKPKEYQENRESWKRIKALIDAGKTEIDGIKLQRPRKSHARRAAAAIINRTLKQAEAAKLQLKTGVNPTEVQQHLDRALFGKTGKETTNNDETYGQSGAKACGDNNPTSNSPGISLLSDLVCLCSDSGGNSPDCTGQALTSATYTNPATAQPVAAALLKACPKQGTMYATPSTLTAAKSILLATLKEKGSATQADNVILGSANREQCNGGAQGLCVRYKPLTNTHQLDIPWLSELEAAQTKIETLKENQATNRALAQHVKALRHQALMAYLQAMQGDTPQTASSSQPTIGIQEEPANSECNARNTRDKCKEPCKWNNNATEKTKKCSLDPKKAAEKAAQAVKDGGDKKENKCVGKEEKECEKATGFEWEGKE</sequence>
<evidence type="ECO:0000256" key="1">
    <source>
        <dbReference type="ARBA" id="ARBA00002523"/>
    </source>
</evidence>
<dbReference type="Pfam" id="PF10659">
    <property type="entry name" value="Trypan_glycop_C"/>
    <property type="match status" value="1"/>
</dbReference>
<evidence type="ECO:0000256" key="4">
    <source>
        <dbReference type="ARBA" id="ARBA00022622"/>
    </source>
</evidence>
<evidence type="ECO:0000256" key="7">
    <source>
        <dbReference type="ARBA" id="ARBA00023180"/>
    </source>
</evidence>
<keyword evidence="3" id="KW-1003">Cell membrane</keyword>
<feature type="domain" description="Trypanosome variant surface glycoprotein B-type N-terminal" evidence="10">
    <location>
        <begin position="8"/>
        <end position="335"/>
    </location>
</feature>
<evidence type="ECO:0000259" key="9">
    <source>
        <dbReference type="Pfam" id="PF10659"/>
    </source>
</evidence>
<feature type="domain" description="Trypanosome variant surface glycoprotein C-terminal" evidence="9">
    <location>
        <begin position="375"/>
        <end position="446"/>
    </location>
</feature>
<dbReference type="GO" id="GO:0005886">
    <property type="term" value="C:plasma membrane"/>
    <property type="evidence" value="ECO:0007669"/>
    <property type="project" value="UniProtKB-SubCell"/>
</dbReference>
<protein>
    <submittedName>
        <fullName evidence="11">Variant surface glycoprotein 1125.2553</fullName>
    </submittedName>
</protein>
<evidence type="ECO:0000256" key="8">
    <source>
        <dbReference type="ARBA" id="ARBA00023288"/>
    </source>
</evidence>
<accession>A0A1J0R812</accession>
<dbReference type="EMBL" id="KX700085">
    <property type="protein sequence ID" value="APD74041.1"/>
    <property type="molecule type" value="Genomic_DNA"/>
</dbReference>
<evidence type="ECO:0000259" key="10">
    <source>
        <dbReference type="Pfam" id="PF13206"/>
    </source>
</evidence>
<name>A0A1J0R812_9TRYP</name>
<keyword evidence="8" id="KW-0449">Lipoprotein</keyword>
<evidence type="ECO:0000313" key="11">
    <source>
        <dbReference type="EMBL" id="APD74041.1"/>
    </source>
</evidence>
<dbReference type="InterPro" id="IPR019609">
    <property type="entry name" value="Variant_surf_glycoprt_trypan_C"/>
</dbReference>
<keyword evidence="7" id="KW-0325">Glycoprotein</keyword>
<dbReference type="AlphaFoldDB" id="A0A1J0R812"/>
<proteinExistence type="predicted"/>
<evidence type="ECO:0000256" key="2">
    <source>
        <dbReference type="ARBA" id="ARBA00004609"/>
    </source>
</evidence>
<reference evidence="11" key="1">
    <citation type="submission" date="2016-08" db="EMBL/GenBank/DDBJ databases">
        <title>VSG repertoire of Trypanosoma brucei EATRO 1125.</title>
        <authorList>
            <person name="Cross G.A."/>
        </authorList>
    </citation>
    <scope>NUCLEOTIDE SEQUENCE</scope>
    <source>
        <strain evidence="11">EATRO 1125</strain>
    </source>
</reference>
<keyword evidence="4" id="KW-0336">GPI-anchor</keyword>
<comment type="function">
    <text evidence="1">VSG forms a coat on the surface of the parasite. The trypanosome evades the immune response of the host by expressing a series of antigenically distinct VSGs from an estimated 1000 VSG genes.</text>
</comment>
<organism evidence="11">
    <name type="scientific">Trypanosoma brucei</name>
    <dbReference type="NCBI Taxonomy" id="5691"/>
    <lineage>
        <taxon>Eukaryota</taxon>
        <taxon>Discoba</taxon>
        <taxon>Euglenozoa</taxon>
        <taxon>Kinetoplastea</taxon>
        <taxon>Metakinetoplastina</taxon>
        <taxon>Trypanosomatida</taxon>
        <taxon>Trypanosomatidae</taxon>
        <taxon>Trypanosoma</taxon>
    </lineage>
</organism>
<keyword evidence="6" id="KW-0472">Membrane</keyword>
<dbReference type="VEuPathDB" id="TriTrypDB:Tb427_000442900"/>
<evidence type="ECO:0000256" key="5">
    <source>
        <dbReference type="ARBA" id="ARBA00022729"/>
    </source>
</evidence>
<dbReference type="Pfam" id="PF13206">
    <property type="entry name" value="VSG_B"/>
    <property type="match status" value="1"/>
</dbReference>
<keyword evidence="5" id="KW-0732">Signal</keyword>
<evidence type="ECO:0000256" key="3">
    <source>
        <dbReference type="ARBA" id="ARBA00022475"/>
    </source>
</evidence>